<dbReference type="Pfam" id="PF21737">
    <property type="entry name" value="DUF6865"/>
    <property type="match status" value="1"/>
</dbReference>
<reference evidence="2 3" key="1">
    <citation type="submission" date="2019-12" db="EMBL/GenBank/DDBJ databases">
        <authorList>
            <person name="Scholz U."/>
            <person name="Mascher M."/>
            <person name="Fiebig A."/>
        </authorList>
    </citation>
    <scope>NUCLEOTIDE SEQUENCE</scope>
</reference>
<dbReference type="EMBL" id="LR743605">
    <property type="protein sequence ID" value="CAA2634821.1"/>
    <property type="molecule type" value="Genomic_DNA"/>
</dbReference>
<accession>A0A7I8JUM8</accession>
<evidence type="ECO:0000313" key="3">
    <source>
        <dbReference type="Proteomes" id="UP001189122"/>
    </source>
</evidence>
<protein>
    <submittedName>
        <fullName evidence="2">Uncharacterized protein</fullName>
    </submittedName>
</protein>
<dbReference type="PANTHER" id="PTHR35282:SF2">
    <property type="entry name" value="F5D14.24 PROTEIN"/>
    <property type="match status" value="1"/>
</dbReference>
<gene>
    <name evidence="2" type="ORF">SI7747_18020210</name>
</gene>
<name>A0A7I8JUM8_SPIIN</name>
<organism evidence="2">
    <name type="scientific">Spirodela intermedia</name>
    <name type="common">Intermediate duckweed</name>
    <dbReference type="NCBI Taxonomy" id="51605"/>
    <lineage>
        <taxon>Eukaryota</taxon>
        <taxon>Viridiplantae</taxon>
        <taxon>Streptophyta</taxon>
        <taxon>Embryophyta</taxon>
        <taxon>Tracheophyta</taxon>
        <taxon>Spermatophyta</taxon>
        <taxon>Magnoliopsida</taxon>
        <taxon>Liliopsida</taxon>
        <taxon>Araceae</taxon>
        <taxon>Lemnoideae</taxon>
        <taxon>Spirodela</taxon>
    </lineage>
</organism>
<feature type="region of interest" description="Disordered" evidence="1">
    <location>
        <begin position="1"/>
        <end position="84"/>
    </location>
</feature>
<dbReference type="AlphaFoldDB" id="A0A7I8JUM8"/>
<dbReference type="PANTHER" id="PTHR35282">
    <property type="entry name" value="F5D14.24 PROTEIN"/>
    <property type="match status" value="1"/>
</dbReference>
<dbReference type="InterPro" id="IPR049198">
    <property type="entry name" value="DUF6865"/>
</dbReference>
<evidence type="ECO:0000313" key="2">
    <source>
        <dbReference type="EMBL" id="CAA2634821.1"/>
    </source>
</evidence>
<proteinExistence type="predicted"/>
<keyword evidence="3" id="KW-1185">Reference proteome</keyword>
<evidence type="ECO:0000256" key="1">
    <source>
        <dbReference type="SAM" id="MobiDB-lite"/>
    </source>
</evidence>
<sequence length="84" mass="8568">MDAGSPERKVAEESARESLIAISQSTPAEAPAAAHLSPEHPPGGGGAGVGEEEYRTRLISISDSKSPDAKASPPPPSSPENLHT</sequence>
<feature type="compositionally biased region" description="Basic and acidic residues" evidence="1">
    <location>
        <begin position="1"/>
        <end position="16"/>
    </location>
</feature>
<dbReference type="Proteomes" id="UP001189122">
    <property type="component" value="Unassembled WGS sequence"/>
</dbReference>
<dbReference type="EMBL" id="CACRZD030000018">
    <property type="protein sequence ID" value="CAA6673794.1"/>
    <property type="molecule type" value="Genomic_DNA"/>
</dbReference>